<protein>
    <submittedName>
        <fullName evidence="2">Uncharacterized protein</fullName>
    </submittedName>
</protein>
<evidence type="ECO:0000313" key="3">
    <source>
        <dbReference type="Proteomes" id="UP000510888"/>
    </source>
</evidence>
<name>A0A7I8BJU5_9BURK</name>
<gene>
    <name evidence="2" type="ORF">PPGU16_17800</name>
</gene>
<feature type="compositionally biased region" description="Low complexity" evidence="1">
    <location>
        <begin position="162"/>
        <end position="175"/>
    </location>
</feature>
<sequence>MSDTVHPNMFPRAADANVSVEEVAPAMQLPSAEAPARPSTAWANPITFTQATKPADAETNVDAGETKASKDVPKASKNETGGAKHGKTTRAEQAIASLREKGPLSSKDLCETMGIDAEVGISPYITQALKNGSIRRDRGRYFLPGQEASLPAAKESLSRESAPAAPTKKANAKPALSSEPEKAVNSVDTDVKPDPRVADFTLGVGDAVLTHWLDGSVSLQRGATVLELSREQTRLLTMFVDLCK</sequence>
<dbReference type="Proteomes" id="UP000510888">
    <property type="component" value="Chromosome 1"/>
</dbReference>
<feature type="region of interest" description="Disordered" evidence="1">
    <location>
        <begin position="151"/>
        <end position="190"/>
    </location>
</feature>
<dbReference type="EMBL" id="AP023174">
    <property type="protein sequence ID" value="BCF88713.1"/>
    <property type="molecule type" value="Genomic_DNA"/>
</dbReference>
<dbReference type="RefSeq" id="WP_180719702.1">
    <property type="nucleotide sequence ID" value="NZ_AP023174.1"/>
</dbReference>
<evidence type="ECO:0000256" key="1">
    <source>
        <dbReference type="SAM" id="MobiDB-lite"/>
    </source>
</evidence>
<reference evidence="2 3" key="1">
    <citation type="journal article" date="2020" name="Genes (Basel)">
        <title>Genomic Comparison of Insect Gut Symbionts from Divergent Burkholderia Subclades.</title>
        <authorList>
            <person name="Takeshita K."/>
            <person name="Kikuchi Y."/>
        </authorList>
    </citation>
    <scope>NUCLEOTIDE SEQUENCE [LARGE SCALE GENOMIC DNA]</scope>
    <source>
        <strain evidence="2 3">PGU16</strain>
    </source>
</reference>
<dbReference type="AlphaFoldDB" id="A0A7I8BJU5"/>
<accession>A0A7I8BJU5</accession>
<organism evidence="2 3">
    <name type="scientific">Paraburkholderia largidicola</name>
    <dbReference type="NCBI Taxonomy" id="3014751"/>
    <lineage>
        <taxon>Bacteria</taxon>
        <taxon>Pseudomonadati</taxon>
        <taxon>Pseudomonadota</taxon>
        <taxon>Betaproteobacteria</taxon>
        <taxon>Burkholderiales</taxon>
        <taxon>Burkholderiaceae</taxon>
        <taxon>Paraburkholderia</taxon>
    </lineage>
</organism>
<keyword evidence="3" id="KW-1185">Reference proteome</keyword>
<feature type="region of interest" description="Disordered" evidence="1">
    <location>
        <begin position="50"/>
        <end position="90"/>
    </location>
</feature>
<proteinExistence type="predicted"/>
<dbReference type="KEGG" id="plad:PPGU16_17800"/>
<feature type="compositionally biased region" description="Basic and acidic residues" evidence="1">
    <location>
        <begin position="64"/>
        <end position="77"/>
    </location>
</feature>
<evidence type="ECO:0000313" key="2">
    <source>
        <dbReference type="EMBL" id="BCF88713.1"/>
    </source>
</evidence>